<dbReference type="InterPro" id="IPR029032">
    <property type="entry name" value="AhpD-like"/>
</dbReference>
<dbReference type="InterPro" id="IPR052512">
    <property type="entry name" value="4CMD/NDH-1_regulator"/>
</dbReference>
<dbReference type="GO" id="GO:0051920">
    <property type="term" value="F:peroxiredoxin activity"/>
    <property type="evidence" value="ECO:0007669"/>
    <property type="project" value="InterPro"/>
</dbReference>
<organism evidence="2 3">
    <name type="scientific">Legionella antarctica</name>
    <dbReference type="NCBI Taxonomy" id="2708020"/>
    <lineage>
        <taxon>Bacteria</taxon>
        <taxon>Pseudomonadati</taxon>
        <taxon>Pseudomonadota</taxon>
        <taxon>Gammaproteobacteria</taxon>
        <taxon>Legionellales</taxon>
        <taxon>Legionellaceae</taxon>
        <taxon>Legionella</taxon>
    </lineage>
</organism>
<sequence>MDSERYTKGMEIMRRQLGPEADDYAKKIKGMSEIFAKINVEFPFGDLYSRDILDPKMREMLTIAALTVQGYSQVELKVHIKGALYNGVTREEILEIITQMLAYCGFPAATNALLTAQEVFDELDNRD</sequence>
<evidence type="ECO:0000313" key="3">
    <source>
        <dbReference type="Proteomes" id="UP000502894"/>
    </source>
</evidence>
<dbReference type="AlphaFoldDB" id="A0A6F8T153"/>
<dbReference type="Proteomes" id="UP000502894">
    <property type="component" value="Chromosome"/>
</dbReference>
<dbReference type="KEGG" id="lant:TUM19329_07750"/>
<dbReference type="Pfam" id="PF02627">
    <property type="entry name" value="CMD"/>
    <property type="match status" value="1"/>
</dbReference>
<protein>
    <submittedName>
        <fullName evidence="2">4-carboxymuconolactone decarboxylase</fullName>
    </submittedName>
</protein>
<evidence type="ECO:0000259" key="1">
    <source>
        <dbReference type="Pfam" id="PF02627"/>
    </source>
</evidence>
<feature type="domain" description="Carboxymuconolactone decarboxylase-like" evidence="1">
    <location>
        <begin position="36"/>
        <end position="118"/>
    </location>
</feature>
<dbReference type="EMBL" id="AP022839">
    <property type="protein sequence ID" value="BCA94414.1"/>
    <property type="molecule type" value="Genomic_DNA"/>
</dbReference>
<dbReference type="RefSeq" id="WP_173236323.1">
    <property type="nucleotide sequence ID" value="NZ_AP022839.1"/>
</dbReference>
<dbReference type="PANTHER" id="PTHR33570:SF2">
    <property type="entry name" value="CARBOXYMUCONOLACTONE DECARBOXYLASE-LIKE DOMAIN-CONTAINING PROTEIN"/>
    <property type="match status" value="1"/>
</dbReference>
<gene>
    <name evidence="2" type="ORF">TUM19329_07750</name>
</gene>
<evidence type="ECO:0000313" key="2">
    <source>
        <dbReference type="EMBL" id="BCA94414.1"/>
    </source>
</evidence>
<reference evidence="2" key="1">
    <citation type="journal article" date="2020" name="Microbiol. Resour. Announc.">
        <title>Complete Genome Sequence of Novel Psychrotolerant Legionella Strain TUM19329, Isolated from Antarctic Lake Sediment.</title>
        <authorList>
            <person name="Shimada S."/>
            <person name="Nakai R."/>
            <person name="Aoki K."/>
            <person name="Shimoeda N."/>
            <person name="Ohno G."/>
            <person name="Miyazaki Y."/>
            <person name="Kudoh S."/>
            <person name="Imura S."/>
            <person name="Watanabe K."/>
            <person name="Ishii Y."/>
            <person name="Tateda K."/>
        </authorList>
    </citation>
    <scope>NUCLEOTIDE SEQUENCE [LARGE SCALE GENOMIC DNA]</scope>
    <source>
        <strain evidence="2">TUM19329</strain>
    </source>
</reference>
<dbReference type="InterPro" id="IPR003779">
    <property type="entry name" value="CMD-like"/>
</dbReference>
<dbReference type="SUPFAM" id="SSF69118">
    <property type="entry name" value="AhpD-like"/>
    <property type="match status" value="1"/>
</dbReference>
<accession>A0A6F8T153</accession>
<name>A0A6F8T153_9GAMM</name>
<dbReference type="Gene3D" id="1.20.1290.10">
    <property type="entry name" value="AhpD-like"/>
    <property type="match status" value="1"/>
</dbReference>
<keyword evidence="3" id="KW-1185">Reference proteome</keyword>
<dbReference type="PANTHER" id="PTHR33570">
    <property type="entry name" value="4-CARBOXYMUCONOLACTONE DECARBOXYLASE FAMILY PROTEIN"/>
    <property type="match status" value="1"/>
</dbReference>
<proteinExistence type="predicted"/>